<gene>
    <name evidence="2" type="ORF">HUO14_06220</name>
</gene>
<dbReference type="Proteomes" id="UP000652427">
    <property type="component" value="Unassembled WGS sequence"/>
</dbReference>
<evidence type="ECO:0000256" key="1">
    <source>
        <dbReference type="SAM" id="Phobius"/>
    </source>
</evidence>
<keyword evidence="1" id="KW-1133">Transmembrane helix</keyword>
<name>A0ABX2N1B7_9SPHN</name>
<feature type="transmembrane region" description="Helical" evidence="1">
    <location>
        <begin position="21"/>
        <end position="39"/>
    </location>
</feature>
<keyword evidence="3" id="KW-1185">Reference proteome</keyword>
<keyword evidence="1" id="KW-0812">Transmembrane</keyword>
<dbReference type="Pfam" id="PF11003">
    <property type="entry name" value="DUF2842"/>
    <property type="match status" value="1"/>
</dbReference>
<reference evidence="2 3" key="1">
    <citation type="submission" date="2020-06" db="EMBL/GenBank/DDBJ databases">
        <authorList>
            <person name="Kim S.-J."/>
            <person name="Park S.-J."/>
        </authorList>
    </citation>
    <scope>NUCLEOTIDE SEQUENCE [LARGE SCALE GENOMIC DNA]</scope>
    <source>
        <strain evidence="2 3">SW-151</strain>
    </source>
</reference>
<sequence length="74" mass="8489">MTAKFDKDTQDRPSLRKPAGIILMLLVILLWCGIAVTLIDYLDGLSFWLQLPAYIILGVGWIFPIRPLLTWMSR</sequence>
<evidence type="ECO:0000313" key="3">
    <source>
        <dbReference type="Proteomes" id="UP000652427"/>
    </source>
</evidence>
<protein>
    <submittedName>
        <fullName evidence="2">DUF2842 domain-containing protein</fullName>
    </submittedName>
</protein>
<dbReference type="InterPro" id="IPR021265">
    <property type="entry name" value="DUF2842"/>
</dbReference>
<keyword evidence="1" id="KW-0472">Membrane</keyword>
<dbReference type="RefSeq" id="WP_176279016.1">
    <property type="nucleotide sequence ID" value="NZ_JABWMH010000002.1"/>
</dbReference>
<feature type="transmembrane region" description="Helical" evidence="1">
    <location>
        <begin position="51"/>
        <end position="69"/>
    </location>
</feature>
<proteinExistence type="predicted"/>
<comment type="caution">
    <text evidence="2">The sequence shown here is derived from an EMBL/GenBank/DDBJ whole genome shotgun (WGS) entry which is preliminary data.</text>
</comment>
<accession>A0ABX2N1B7</accession>
<evidence type="ECO:0000313" key="2">
    <source>
        <dbReference type="EMBL" id="NVD27496.1"/>
    </source>
</evidence>
<organism evidence="2 3">
    <name type="scientific">Parasphingorhabdus flavimaris</name>
    <dbReference type="NCBI Taxonomy" id="266812"/>
    <lineage>
        <taxon>Bacteria</taxon>
        <taxon>Pseudomonadati</taxon>
        <taxon>Pseudomonadota</taxon>
        <taxon>Alphaproteobacteria</taxon>
        <taxon>Sphingomonadales</taxon>
        <taxon>Sphingomonadaceae</taxon>
        <taxon>Parasphingorhabdus</taxon>
    </lineage>
</organism>
<dbReference type="EMBL" id="JABWMH010000002">
    <property type="protein sequence ID" value="NVD27496.1"/>
    <property type="molecule type" value="Genomic_DNA"/>
</dbReference>